<feature type="compositionally biased region" description="Basic residues" evidence="1">
    <location>
        <begin position="217"/>
        <end position="233"/>
    </location>
</feature>
<dbReference type="OrthoDB" id="6159822at2759"/>
<feature type="non-terminal residue" evidence="3">
    <location>
        <position position="279"/>
    </location>
</feature>
<accession>A0A0L8GMC8</accession>
<sequence length="279" mass="31311">MALPQAAISVKLPSFWSFDPALWFAHGEAQFAANRITSDAAKLTHLIGALSPEIMMEVRDLIMAPPGSVSYDTFKNELIKRTSVSEQRRLHQLLISEELGDKTPSQLLRRMKQLLGDQTLPDGIFKQIFLKRLPANTQVILASTKESASVDELAEIADRIAETANPFSTIAPISSTNPFATSSDLSEMLEVRALLTQQAAQIQTLSAQLQELTCRSRSPHKNNQPRHFHRRRSGSPSVNRRFPRFCYYHRRYGKDAFSCNQPCSFHRHTPAGPGNEQAR</sequence>
<dbReference type="AlphaFoldDB" id="A0A0L8GMC8"/>
<dbReference type="EMBL" id="KQ421206">
    <property type="protein sequence ID" value="KOF78131.1"/>
    <property type="molecule type" value="Genomic_DNA"/>
</dbReference>
<dbReference type="STRING" id="37653.A0A0L8GMC8"/>
<proteinExistence type="predicted"/>
<evidence type="ECO:0000259" key="2">
    <source>
        <dbReference type="Pfam" id="PF23055"/>
    </source>
</evidence>
<dbReference type="PANTHER" id="PTHR33327:SF3">
    <property type="entry name" value="RNA-DIRECTED DNA POLYMERASE"/>
    <property type="match status" value="1"/>
</dbReference>
<evidence type="ECO:0000313" key="3">
    <source>
        <dbReference type="EMBL" id="KOF78131.1"/>
    </source>
</evidence>
<protein>
    <recommendedName>
        <fullName evidence="2">DUF7041 domain-containing protein</fullName>
    </recommendedName>
</protein>
<dbReference type="PANTHER" id="PTHR33327">
    <property type="entry name" value="ENDONUCLEASE"/>
    <property type="match status" value="1"/>
</dbReference>
<evidence type="ECO:0000256" key="1">
    <source>
        <dbReference type="SAM" id="MobiDB-lite"/>
    </source>
</evidence>
<dbReference type="InterPro" id="IPR055469">
    <property type="entry name" value="DUF7041"/>
</dbReference>
<name>A0A0L8GMC8_OCTBM</name>
<feature type="region of interest" description="Disordered" evidence="1">
    <location>
        <begin position="216"/>
        <end position="236"/>
    </location>
</feature>
<organism evidence="3">
    <name type="scientific">Octopus bimaculoides</name>
    <name type="common">California two-spotted octopus</name>
    <dbReference type="NCBI Taxonomy" id="37653"/>
    <lineage>
        <taxon>Eukaryota</taxon>
        <taxon>Metazoa</taxon>
        <taxon>Spiralia</taxon>
        <taxon>Lophotrochozoa</taxon>
        <taxon>Mollusca</taxon>
        <taxon>Cephalopoda</taxon>
        <taxon>Coleoidea</taxon>
        <taxon>Octopodiformes</taxon>
        <taxon>Octopoda</taxon>
        <taxon>Incirrata</taxon>
        <taxon>Octopodidae</taxon>
        <taxon>Octopus</taxon>
    </lineage>
</organism>
<feature type="domain" description="DUF7041" evidence="2">
    <location>
        <begin position="12"/>
        <end position="94"/>
    </location>
</feature>
<reference evidence="3" key="1">
    <citation type="submission" date="2015-07" db="EMBL/GenBank/DDBJ databases">
        <title>MeaNS - Measles Nucleotide Surveillance Program.</title>
        <authorList>
            <person name="Tran T."/>
            <person name="Druce J."/>
        </authorList>
    </citation>
    <scope>NUCLEOTIDE SEQUENCE</scope>
    <source>
        <strain evidence="3">UCB-OBI-ISO-001</strain>
        <tissue evidence="3">Gonad</tissue>
    </source>
</reference>
<gene>
    <name evidence="3" type="ORF">OCBIM_22031248mg</name>
</gene>
<dbReference type="Pfam" id="PF23055">
    <property type="entry name" value="DUF7041"/>
    <property type="match status" value="1"/>
</dbReference>